<dbReference type="OrthoDB" id="2789670at2759"/>
<comment type="caution">
    <text evidence="2">The sequence shown here is derived from an EMBL/GenBank/DDBJ whole genome shotgun (WGS) entry which is preliminary data.</text>
</comment>
<sequence>MLGRRVFSDGDAKADEFKSMVVELMVLSGVFNIGDFVPSIARVARSIYKGILSEILEEHKVGGGAQNHTNLLRTLISVKEDADGEGGKLTDTYRDQSLALGN</sequence>
<feature type="non-terminal residue" evidence="2">
    <location>
        <position position="1"/>
    </location>
</feature>
<accession>A0A6A4MLH7</accession>
<evidence type="ECO:0000256" key="1">
    <source>
        <dbReference type="SAM" id="MobiDB-lite"/>
    </source>
</evidence>
<proteinExistence type="predicted"/>
<organism evidence="2 3">
    <name type="scientific">Rhododendron williamsianum</name>
    <dbReference type="NCBI Taxonomy" id="262921"/>
    <lineage>
        <taxon>Eukaryota</taxon>
        <taxon>Viridiplantae</taxon>
        <taxon>Streptophyta</taxon>
        <taxon>Embryophyta</taxon>
        <taxon>Tracheophyta</taxon>
        <taxon>Spermatophyta</taxon>
        <taxon>Magnoliopsida</taxon>
        <taxon>eudicotyledons</taxon>
        <taxon>Gunneridae</taxon>
        <taxon>Pentapetalae</taxon>
        <taxon>asterids</taxon>
        <taxon>Ericales</taxon>
        <taxon>Ericaceae</taxon>
        <taxon>Ericoideae</taxon>
        <taxon>Rhodoreae</taxon>
        <taxon>Rhododendron</taxon>
    </lineage>
</organism>
<evidence type="ECO:0000313" key="3">
    <source>
        <dbReference type="Proteomes" id="UP000428333"/>
    </source>
</evidence>
<reference evidence="2 3" key="1">
    <citation type="journal article" date="2019" name="Genome Biol. Evol.">
        <title>The Rhododendron genome and chromosomal organization provide insight into shared whole-genome duplications across the heath family (Ericaceae).</title>
        <authorList>
            <person name="Soza V.L."/>
            <person name="Lindsley D."/>
            <person name="Waalkes A."/>
            <person name="Ramage E."/>
            <person name="Patwardhan R.P."/>
            <person name="Burton J.N."/>
            <person name="Adey A."/>
            <person name="Kumar A."/>
            <person name="Qiu R."/>
            <person name="Shendure J."/>
            <person name="Hall B."/>
        </authorList>
    </citation>
    <scope>NUCLEOTIDE SEQUENCE [LARGE SCALE GENOMIC DNA]</scope>
    <source>
        <strain evidence="2">RSF 1966-606</strain>
    </source>
</reference>
<name>A0A6A4MLH7_9ERIC</name>
<protein>
    <submittedName>
        <fullName evidence="2">Uncharacterized protein</fullName>
    </submittedName>
</protein>
<evidence type="ECO:0000313" key="2">
    <source>
        <dbReference type="EMBL" id="KAE9467189.1"/>
    </source>
</evidence>
<dbReference type="Proteomes" id="UP000428333">
    <property type="component" value="Linkage Group LG01"/>
</dbReference>
<dbReference type="EMBL" id="QEFC01000045">
    <property type="protein sequence ID" value="KAE9467189.1"/>
    <property type="molecule type" value="Genomic_DNA"/>
</dbReference>
<dbReference type="AlphaFoldDB" id="A0A6A4MLH7"/>
<feature type="compositionally biased region" description="Basic and acidic residues" evidence="1">
    <location>
        <begin position="82"/>
        <end position="94"/>
    </location>
</feature>
<feature type="region of interest" description="Disordered" evidence="1">
    <location>
        <begin position="82"/>
        <end position="102"/>
    </location>
</feature>
<keyword evidence="3" id="KW-1185">Reference proteome</keyword>
<gene>
    <name evidence="2" type="ORF">C3L33_00906</name>
</gene>